<dbReference type="AlphaFoldDB" id="A0A2T2YJQ4"/>
<dbReference type="InterPro" id="IPR016181">
    <property type="entry name" value="Acyl_CoA_acyltransferase"/>
</dbReference>
<feature type="domain" description="N-acetyltransferase" evidence="1">
    <location>
        <begin position="3"/>
        <end position="145"/>
    </location>
</feature>
<sequence>MKALVERARTTDRAAIVHLLSSCNLPTIDLPPTLENFVVIKNADSLMGTCGLEIYDAIALLRSLAVSADFEGKGLGNALYAAALHLAKEKNVKEVFLITNTAAVFFTKLGFTPVERSRVPATIQGTAQFSSVCPSSATIMYQKID</sequence>
<dbReference type="RefSeq" id="WP_106931886.1">
    <property type="nucleotide sequence ID" value="NZ_PYFT01000001.1"/>
</dbReference>
<comment type="caution">
    <text evidence="2">The sequence shown here is derived from an EMBL/GenBank/DDBJ whole genome shotgun (WGS) entry which is preliminary data.</text>
</comment>
<dbReference type="Pfam" id="PF00583">
    <property type="entry name" value="Acetyltransf_1"/>
    <property type="match status" value="1"/>
</dbReference>
<evidence type="ECO:0000313" key="2">
    <source>
        <dbReference type="EMBL" id="PSR55705.1"/>
    </source>
</evidence>
<organism evidence="2 3">
    <name type="scientific">Adhaeribacter arboris</name>
    <dbReference type="NCBI Taxonomy" id="2072846"/>
    <lineage>
        <taxon>Bacteria</taxon>
        <taxon>Pseudomonadati</taxon>
        <taxon>Bacteroidota</taxon>
        <taxon>Cytophagia</taxon>
        <taxon>Cytophagales</taxon>
        <taxon>Hymenobacteraceae</taxon>
        <taxon>Adhaeribacter</taxon>
    </lineage>
</organism>
<dbReference type="Proteomes" id="UP000240357">
    <property type="component" value="Unassembled WGS sequence"/>
</dbReference>
<proteinExistence type="predicted"/>
<dbReference type="EMBL" id="PYFT01000001">
    <property type="protein sequence ID" value="PSR55705.1"/>
    <property type="molecule type" value="Genomic_DNA"/>
</dbReference>
<dbReference type="SUPFAM" id="SSF55729">
    <property type="entry name" value="Acyl-CoA N-acyltransferases (Nat)"/>
    <property type="match status" value="1"/>
</dbReference>
<dbReference type="Gene3D" id="3.40.630.30">
    <property type="match status" value="1"/>
</dbReference>
<name>A0A2T2YJQ4_9BACT</name>
<keyword evidence="3" id="KW-1185">Reference proteome</keyword>
<evidence type="ECO:0000313" key="3">
    <source>
        <dbReference type="Proteomes" id="UP000240357"/>
    </source>
</evidence>
<reference evidence="2 3" key="1">
    <citation type="submission" date="2018-03" db="EMBL/GenBank/DDBJ databases">
        <title>Adhaeribacter sp. HMF7605 Genome sequencing and assembly.</title>
        <authorList>
            <person name="Kang H."/>
            <person name="Kang J."/>
            <person name="Cha I."/>
            <person name="Kim H."/>
            <person name="Joh K."/>
        </authorList>
    </citation>
    <scope>NUCLEOTIDE SEQUENCE [LARGE SCALE GENOMIC DNA]</scope>
    <source>
        <strain evidence="2 3">HMF7605</strain>
    </source>
</reference>
<accession>A0A2T2YJQ4</accession>
<gene>
    <name evidence="2" type="ORF">AHMF7605_20450</name>
</gene>
<dbReference type="PROSITE" id="PS51186">
    <property type="entry name" value="GNAT"/>
    <property type="match status" value="1"/>
</dbReference>
<dbReference type="InterPro" id="IPR000182">
    <property type="entry name" value="GNAT_dom"/>
</dbReference>
<dbReference type="OrthoDB" id="9796381at2"/>
<protein>
    <submittedName>
        <fullName evidence="2">Amino acid acetyltransferase</fullName>
    </submittedName>
</protein>
<keyword evidence="2" id="KW-0808">Transferase</keyword>
<dbReference type="NCBIfam" id="NF040501">
    <property type="entry name" value="resist_ArsN2"/>
    <property type="match status" value="1"/>
</dbReference>
<dbReference type="CDD" id="cd04301">
    <property type="entry name" value="NAT_SF"/>
    <property type="match status" value="1"/>
</dbReference>
<evidence type="ECO:0000259" key="1">
    <source>
        <dbReference type="PROSITE" id="PS51186"/>
    </source>
</evidence>
<dbReference type="GO" id="GO:0016747">
    <property type="term" value="F:acyltransferase activity, transferring groups other than amino-acyl groups"/>
    <property type="evidence" value="ECO:0007669"/>
    <property type="project" value="InterPro"/>
</dbReference>